<keyword evidence="2" id="KW-1185">Reference proteome</keyword>
<evidence type="ECO:0000313" key="1">
    <source>
        <dbReference type="EMBL" id="EFO96714.1"/>
    </source>
</evidence>
<dbReference type="CTD" id="9809548"/>
<dbReference type="EMBL" id="DS268431">
    <property type="protein sequence ID" value="EFO96714.1"/>
    <property type="molecule type" value="Genomic_DNA"/>
</dbReference>
<accession>E3MAF2</accession>
<proteinExistence type="predicted"/>
<dbReference type="GeneID" id="9809548"/>
<name>E3MAF2_CAERE</name>
<evidence type="ECO:0000313" key="2">
    <source>
        <dbReference type="Proteomes" id="UP000008281"/>
    </source>
</evidence>
<dbReference type="HOGENOM" id="CLU_1429241_0_0_1"/>
<dbReference type="KEGG" id="crq:GCK72_022126"/>
<dbReference type="FunCoup" id="E3MAF2">
    <property type="interactions" value="423"/>
</dbReference>
<dbReference type="AlphaFoldDB" id="E3MAF2"/>
<dbReference type="Proteomes" id="UP000008281">
    <property type="component" value="Unassembled WGS sequence"/>
</dbReference>
<dbReference type="RefSeq" id="XP_003106874.2">
    <property type="nucleotide sequence ID" value="XM_003106826.2"/>
</dbReference>
<dbReference type="InParanoid" id="E3MAF2"/>
<gene>
    <name evidence="1" type="ORF">CRE_17155</name>
</gene>
<organism evidence="2">
    <name type="scientific">Caenorhabditis remanei</name>
    <name type="common">Caenorhabditis vulgaris</name>
    <dbReference type="NCBI Taxonomy" id="31234"/>
    <lineage>
        <taxon>Eukaryota</taxon>
        <taxon>Metazoa</taxon>
        <taxon>Ecdysozoa</taxon>
        <taxon>Nematoda</taxon>
        <taxon>Chromadorea</taxon>
        <taxon>Rhabditida</taxon>
        <taxon>Rhabditina</taxon>
        <taxon>Rhabditomorpha</taxon>
        <taxon>Rhabditoidea</taxon>
        <taxon>Rhabditidae</taxon>
        <taxon>Peloderinae</taxon>
        <taxon>Caenorhabditis</taxon>
    </lineage>
</organism>
<reference evidence="1" key="1">
    <citation type="submission" date="2007-07" db="EMBL/GenBank/DDBJ databases">
        <title>PCAP assembly of the Caenorhabditis remanei genome.</title>
        <authorList>
            <consortium name="The Caenorhabditis remanei Sequencing Consortium"/>
            <person name="Wilson R.K."/>
        </authorList>
    </citation>
    <scope>NUCLEOTIDE SEQUENCE [LARGE SCALE GENOMIC DNA]</scope>
    <source>
        <strain evidence="1">PB4641</strain>
    </source>
</reference>
<protein>
    <submittedName>
        <fullName evidence="1">Uncharacterized protein</fullName>
    </submittedName>
</protein>
<sequence length="190" mass="22438">MPGRPTPPFTIGHNHEHPVNQWPFPIFRFFSAPLAYAMLRSAELRMISLHDGIIPYERPPRTKYFFLNKFETKVLHAKKELIKGKIFQLENQDGNDALVQHKLELYRTYLTQIRKVFRMQKKLKETWQNRMKVVAAYLNILAGERKLIRAIAPPPPPLTKFQKLVSRVRNVIRSIFPNRRLRPSDNTQNI</sequence>